<dbReference type="SMART" id="SM00406">
    <property type="entry name" value="IGv"/>
    <property type="match status" value="1"/>
</dbReference>
<keyword evidence="2" id="KW-1003">Cell membrane</keyword>
<evidence type="ECO:0000313" key="11">
    <source>
        <dbReference type="Proteomes" id="UP000008672"/>
    </source>
</evidence>
<evidence type="ECO:0000256" key="1">
    <source>
        <dbReference type="ARBA" id="ARBA00004236"/>
    </source>
</evidence>
<evidence type="ECO:0000256" key="4">
    <source>
        <dbReference type="ARBA" id="ARBA00022859"/>
    </source>
</evidence>
<feature type="domain" description="Ig-like" evidence="9">
    <location>
        <begin position="22"/>
        <end position="108"/>
    </location>
</feature>
<dbReference type="InterPro" id="IPR036179">
    <property type="entry name" value="Ig-like_dom_sf"/>
</dbReference>
<dbReference type="EMBL" id="AFYH01079935">
    <property type="status" value="NOT_ANNOTATED_CDS"/>
    <property type="molecule type" value="Genomic_DNA"/>
</dbReference>
<reference evidence="10" key="3">
    <citation type="submission" date="2025-09" db="UniProtKB">
        <authorList>
            <consortium name="Ensembl"/>
        </authorList>
    </citation>
    <scope>IDENTIFICATION</scope>
</reference>
<name>H3B767_LATCH</name>
<dbReference type="eggNOG" id="ENOG502T072">
    <property type="taxonomic scope" value="Eukaryota"/>
</dbReference>
<evidence type="ECO:0000256" key="5">
    <source>
        <dbReference type="ARBA" id="ARBA00023136"/>
    </source>
</evidence>
<protein>
    <recommendedName>
        <fullName evidence="9">Ig-like domain-containing protein</fullName>
    </recommendedName>
</protein>
<evidence type="ECO:0000313" key="10">
    <source>
        <dbReference type="Ensembl" id="ENSLACP00000017738.1"/>
    </source>
</evidence>
<reference evidence="11" key="1">
    <citation type="submission" date="2011-08" db="EMBL/GenBank/DDBJ databases">
        <title>The draft genome of Latimeria chalumnae.</title>
        <authorList>
            <person name="Di Palma F."/>
            <person name="Alfoldi J."/>
            <person name="Johnson J."/>
            <person name="Berlin A."/>
            <person name="Gnerre S."/>
            <person name="Jaffe D."/>
            <person name="MacCallum I."/>
            <person name="Young S."/>
            <person name="Walker B.J."/>
            <person name="Lander E."/>
            <person name="Lindblad-Toh K."/>
        </authorList>
    </citation>
    <scope>NUCLEOTIDE SEQUENCE [LARGE SCALE GENOMIC DNA]</scope>
    <source>
        <strain evidence="11">Wild caught</strain>
    </source>
</reference>
<keyword evidence="7" id="KW-0325">Glycoprotein</keyword>
<comment type="subcellular location">
    <subcellularLocation>
        <location evidence="1">Cell membrane</location>
    </subcellularLocation>
</comment>
<dbReference type="PANTHER" id="PTHR19433:SF111">
    <property type="entry name" value="T CELL RECEPTOR ALPHA VARIABLE 4"/>
    <property type="match status" value="1"/>
</dbReference>
<dbReference type="GO" id="GO:0005886">
    <property type="term" value="C:plasma membrane"/>
    <property type="evidence" value="ECO:0007669"/>
    <property type="project" value="UniProtKB-SubCell"/>
</dbReference>
<dbReference type="InterPro" id="IPR013106">
    <property type="entry name" value="Ig_V-set"/>
</dbReference>
<dbReference type="Gene3D" id="2.60.40.10">
    <property type="entry name" value="Immunoglobulins"/>
    <property type="match status" value="1"/>
</dbReference>
<dbReference type="GO" id="GO:0002376">
    <property type="term" value="P:immune system process"/>
    <property type="evidence" value="ECO:0007669"/>
    <property type="project" value="UniProtKB-KW"/>
</dbReference>
<evidence type="ECO:0000256" key="6">
    <source>
        <dbReference type="ARBA" id="ARBA00023157"/>
    </source>
</evidence>
<feature type="chain" id="PRO_5003580552" description="Ig-like domain-containing protein" evidence="8">
    <location>
        <begin position="20"/>
        <end position="108"/>
    </location>
</feature>
<dbReference type="InterPro" id="IPR052051">
    <property type="entry name" value="TCR_complex_component"/>
</dbReference>
<proteinExistence type="predicted"/>
<dbReference type="SUPFAM" id="SSF48726">
    <property type="entry name" value="Immunoglobulin"/>
    <property type="match status" value="1"/>
</dbReference>
<organism evidence="10 11">
    <name type="scientific">Latimeria chalumnae</name>
    <name type="common">Coelacanth</name>
    <dbReference type="NCBI Taxonomy" id="7897"/>
    <lineage>
        <taxon>Eukaryota</taxon>
        <taxon>Metazoa</taxon>
        <taxon>Chordata</taxon>
        <taxon>Craniata</taxon>
        <taxon>Vertebrata</taxon>
        <taxon>Euteleostomi</taxon>
        <taxon>Coelacanthiformes</taxon>
        <taxon>Coelacanthidae</taxon>
        <taxon>Latimeria</taxon>
    </lineage>
</organism>
<dbReference type="Pfam" id="PF07686">
    <property type="entry name" value="V-set"/>
    <property type="match status" value="1"/>
</dbReference>
<evidence type="ECO:0000256" key="3">
    <source>
        <dbReference type="ARBA" id="ARBA00022729"/>
    </source>
</evidence>
<accession>H3B767</accession>
<keyword evidence="5" id="KW-0472">Membrane</keyword>
<dbReference type="InterPro" id="IPR007110">
    <property type="entry name" value="Ig-like_dom"/>
</dbReference>
<dbReference type="FunCoup" id="H3B767">
    <property type="interactions" value="120"/>
</dbReference>
<dbReference type="Ensembl" id="ENSLACT00000017868.1">
    <property type="protein sequence ID" value="ENSLACP00000017738.1"/>
    <property type="gene ID" value="ENSLACG00000015623.1"/>
</dbReference>
<dbReference type="GeneTree" id="ENSGT00940000162998"/>
<evidence type="ECO:0000259" key="9">
    <source>
        <dbReference type="PROSITE" id="PS50835"/>
    </source>
</evidence>
<dbReference type="InterPro" id="IPR013783">
    <property type="entry name" value="Ig-like_fold"/>
</dbReference>
<keyword evidence="11" id="KW-1185">Reference proteome</keyword>
<feature type="signal peptide" evidence="8">
    <location>
        <begin position="1"/>
        <end position="19"/>
    </location>
</feature>
<evidence type="ECO:0000256" key="7">
    <source>
        <dbReference type="ARBA" id="ARBA00023180"/>
    </source>
</evidence>
<keyword evidence="3 8" id="KW-0732">Signal</keyword>
<dbReference type="GO" id="GO:0009617">
    <property type="term" value="P:response to bacterium"/>
    <property type="evidence" value="ECO:0007669"/>
    <property type="project" value="TreeGrafter"/>
</dbReference>
<reference evidence="10" key="2">
    <citation type="submission" date="2025-08" db="UniProtKB">
        <authorList>
            <consortium name="Ensembl"/>
        </authorList>
    </citation>
    <scope>IDENTIFICATION</scope>
</reference>
<dbReference type="PANTHER" id="PTHR19433">
    <property type="entry name" value="T-CELL RECEPTOR ALPHA CHAIN V REGION-RELATED"/>
    <property type="match status" value="1"/>
</dbReference>
<evidence type="ECO:0000256" key="2">
    <source>
        <dbReference type="ARBA" id="ARBA00022475"/>
    </source>
</evidence>
<dbReference type="OMA" id="EANLFCA"/>
<dbReference type="Proteomes" id="UP000008672">
    <property type="component" value="Unassembled WGS sequence"/>
</dbReference>
<dbReference type="AlphaFoldDB" id="H3B767"/>
<keyword evidence="6" id="KW-1015">Disulfide bond</keyword>
<dbReference type="PROSITE" id="PS50835">
    <property type="entry name" value="IG_LIKE"/>
    <property type="match status" value="1"/>
</dbReference>
<dbReference type="InParanoid" id="H3B767"/>
<evidence type="ECO:0000256" key="8">
    <source>
        <dbReference type="SAM" id="SignalP"/>
    </source>
</evidence>
<keyword evidence="4" id="KW-0391">Immunity</keyword>
<sequence length="108" mass="12139">MYISVLIVILILFIGREGASKPEQPPSMEATEGKEANLFCAHTLTTGDYVHWYKQTKDSLEYLIQTLKKTENDGRYTLTMAEDRKNSTLTIRDVGLQDAAVYYCVAAA</sequence>
<dbReference type="HOGENOM" id="CLU_077975_8_4_1"/>